<dbReference type="GO" id="GO:0005634">
    <property type="term" value="C:nucleus"/>
    <property type="evidence" value="ECO:0007669"/>
    <property type="project" value="TreeGrafter"/>
</dbReference>
<dbReference type="Pfam" id="PF00004">
    <property type="entry name" value="AAA"/>
    <property type="match status" value="1"/>
</dbReference>
<sequence>MTSLQERHKQVYDLWVATAKPDRRDIAFFTHNYIRQTHPDHHVTRTNPARANLLAYAAAGHATCTEEYSNPDIIDTIRSYIPTNRPFDHQEGSVVDQVLFGRWTYTWSSTTFTLYSITSHEPGVAPIEYLFILTPKLSSPSLHHPKTDALLLAAGTWTNTLHEEIYVWDDNGWVKDSALFQSIQQSSWDDIILPVSTKDSLISDTIGFFDSREIYQSLYLSFKRGIILHGVPGNGKTATIKALINSLAKKDIPSLYVKQFDSCRGSKWSIKKIFARAREMAPCLLIFEDLDSLVEDKLRSYFLNEVDGLESNEGILMIGSTNHLSRLDPAIAKRPSRFDRKYLFELPDLATRVQYARYWRRKLEGKEAGKGFEEGLCQLIGVLTEGFSFAYIKELFVSTLLAIVRGQVQTAEEEDDESGSGKDVVVVEKEEEGKRVFKDVETPEEFKENIFWKVLKVQARILWEQMESADEVEKEKVKTGVVGLRKPPVIKPE</sequence>
<dbReference type="GO" id="GO:0003723">
    <property type="term" value="F:RNA binding"/>
    <property type="evidence" value="ECO:0007669"/>
    <property type="project" value="TreeGrafter"/>
</dbReference>
<evidence type="ECO:0000313" key="2">
    <source>
        <dbReference type="EMBL" id="KAK4227030.1"/>
    </source>
</evidence>
<dbReference type="AlphaFoldDB" id="A0AAN7H1X9"/>
<dbReference type="SMART" id="SM00382">
    <property type="entry name" value="AAA"/>
    <property type="match status" value="1"/>
</dbReference>
<dbReference type="CDD" id="cd19481">
    <property type="entry name" value="RecA-like_protease"/>
    <property type="match status" value="1"/>
</dbReference>
<dbReference type="SUPFAM" id="SSF52540">
    <property type="entry name" value="P-loop containing nucleoside triphosphate hydrolases"/>
    <property type="match status" value="1"/>
</dbReference>
<feature type="domain" description="AAA+ ATPase" evidence="1">
    <location>
        <begin position="222"/>
        <end position="348"/>
    </location>
</feature>
<proteinExistence type="predicted"/>
<keyword evidence="2" id="KW-0378">Hydrolase</keyword>
<dbReference type="InterPro" id="IPR027417">
    <property type="entry name" value="P-loop_NTPase"/>
</dbReference>
<accession>A0AAN7H1X9</accession>
<dbReference type="InterPro" id="IPR003959">
    <property type="entry name" value="ATPase_AAA_core"/>
</dbReference>
<reference evidence="2" key="1">
    <citation type="journal article" date="2023" name="Mol. Phylogenet. Evol.">
        <title>Genome-scale phylogeny and comparative genomics of the fungal order Sordariales.</title>
        <authorList>
            <person name="Hensen N."/>
            <person name="Bonometti L."/>
            <person name="Westerberg I."/>
            <person name="Brannstrom I.O."/>
            <person name="Guillou S."/>
            <person name="Cros-Aarteil S."/>
            <person name="Calhoun S."/>
            <person name="Haridas S."/>
            <person name="Kuo A."/>
            <person name="Mondo S."/>
            <person name="Pangilinan J."/>
            <person name="Riley R."/>
            <person name="LaButti K."/>
            <person name="Andreopoulos B."/>
            <person name="Lipzen A."/>
            <person name="Chen C."/>
            <person name="Yan M."/>
            <person name="Daum C."/>
            <person name="Ng V."/>
            <person name="Clum A."/>
            <person name="Steindorff A."/>
            <person name="Ohm R.A."/>
            <person name="Martin F."/>
            <person name="Silar P."/>
            <person name="Natvig D.O."/>
            <person name="Lalanne C."/>
            <person name="Gautier V."/>
            <person name="Ament-Velasquez S.L."/>
            <person name="Kruys A."/>
            <person name="Hutchinson M.I."/>
            <person name="Powell A.J."/>
            <person name="Barry K."/>
            <person name="Miller A.N."/>
            <person name="Grigoriev I.V."/>
            <person name="Debuchy R."/>
            <person name="Gladieux P."/>
            <person name="Hiltunen Thoren M."/>
            <person name="Johannesson H."/>
        </authorList>
    </citation>
    <scope>NUCLEOTIDE SEQUENCE</scope>
    <source>
        <strain evidence="2">CBS 990.96</strain>
    </source>
</reference>
<comment type="caution">
    <text evidence="2">The sequence shown here is derived from an EMBL/GenBank/DDBJ whole genome shotgun (WGS) entry which is preliminary data.</text>
</comment>
<keyword evidence="3" id="KW-1185">Reference proteome</keyword>
<dbReference type="GO" id="GO:0016887">
    <property type="term" value="F:ATP hydrolysis activity"/>
    <property type="evidence" value="ECO:0007669"/>
    <property type="project" value="InterPro"/>
</dbReference>
<dbReference type="EMBL" id="MU865337">
    <property type="protein sequence ID" value="KAK4227030.1"/>
    <property type="molecule type" value="Genomic_DNA"/>
</dbReference>
<dbReference type="Gene3D" id="1.10.8.60">
    <property type="match status" value="1"/>
</dbReference>
<dbReference type="InterPro" id="IPR003593">
    <property type="entry name" value="AAA+_ATPase"/>
</dbReference>
<reference evidence="2" key="2">
    <citation type="submission" date="2023-05" db="EMBL/GenBank/DDBJ databases">
        <authorList>
            <consortium name="Lawrence Berkeley National Laboratory"/>
            <person name="Steindorff A."/>
            <person name="Hensen N."/>
            <person name="Bonometti L."/>
            <person name="Westerberg I."/>
            <person name="Brannstrom I.O."/>
            <person name="Guillou S."/>
            <person name="Cros-Aarteil S."/>
            <person name="Calhoun S."/>
            <person name="Haridas S."/>
            <person name="Kuo A."/>
            <person name="Mondo S."/>
            <person name="Pangilinan J."/>
            <person name="Riley R."/>
            <person name="Labutti K."/>
            <person name="Andreopoulos B."/>
            <person name="Lipzen A."/>
            <person name="Chen C."/>
            <person name="Yanf M."/>
            <person name="Daum C."/>
            <person name="Ng V."/>
            <person name="Clum A."/>
            <person name="Ohm R."/>
            <person name="Martin F."/>
            <person name="Silar P."/>
            <person name="Natvig D."/>
            <person name="Lalanne C."/>
            <person name="Gautier V."/>
            <person name="Ament-Velasquez S.L."/>
            <person name="Kruys A."/>
            <person name="Hutchinson M.I."/>
            <person name="Powell A.J."/>
            <person name="Barry K."/>
            <person name="Miller A.N."/>
            <person name="Grigoriev I.V."/>
            <person name="Debuchy R."/>
            <person name="Gladieux P."/>
            <person name="Thoren M.H."/>
            <person name="Johannesson H."/>
        </authorList>
    </citation>
    <scope>NUCLEOTIDE SEQUENCE</scope>
    <source>
        <strain evidence="2">CBS 990.96</strain>
    </source>
</reference>
<dbReference type="GO" id="GO:1990275">
    <property type="term" value="F:preribosome binding"/>
    <property type="evidence" value="ECO:0007669"/>
    <property type="project" value="TreeGrafter"/>
</dbReference>
<dbReference type="PANTHER" id="PTHR23077">
    <property type="entry name" value="AAA-FAMILY ATPASE"/>
    <property type="match status" value="1"/>
</dbReference>
<gene>
    <name evidence="2" type="ORF">QBC38DRAFT_207984</name>
</gene>
<dbReference type="Proteomes" id="UP001301958">
    <property type="component" value="Unassembled WGS sequence"/>
</dbReference>
<evidence type="ECO:0000313" key="3">
    <source>
        <dbReference type="Proteomes" id="UP001301958"/>
    </source>
</evidence>
<dbReference type="Gene3D" id="3.40.50.300">
    <property type="entry name" value="P-loop containing nucleotide triphosphate hydrolases"/>
    <property type="match status" value="1"/>
</dbReference>
<evidence type="ECO:0000259" key="1">
    <source>
        <dbReference type="SMART" id="SM00382"/>
    </source>
</evidence>
<dbReference type="GO" id="GO:0005524">
    <property type="term" value="F:ATP binding"/>
    <property type="evidence" value="ECO:0007669"/>
    <property type="project" value="InterPro"/>
</dbReference>
<dbReference type="GO" id="GO:0042254">
    <property type="term" value="P:ribosome biogenesis"/>
    <property type="evidence" value="ECO:0007669"/>
    <property type="project" value="TreeGrafter"/>
</dbReference>
<dbReference type="InterPro" id="IPR050168">
    <property type="entry name" value="AAA_ATPase_domain"/>
</dbReference>
<organism evidence="2 3">
    <name type="scientific">Podospora fimiseda</name>
    <dbReference type="NCBI Taxonomy" id="252190"/>
    <lineage>
        <taxon>Eukaryota</taxon>
        <taxon>Fungi</taxon>
        <taxon>Dikarya</taxon>
        <taxon>Ascomycota</taxon>
        <taxon>Pezizomycotina</taxon>
        <taxon>Sordariomycetes</taxon>
        <taxon>Sordariomycetidae</taxon>
        <taxon>Sordariales</taxon>
        <taxon>Podosporaceae</taxon>
        <taxon>Podospora</taxon>
    </lineage>
</organism>
<protein>
    <submittedName>
        <fullName evidence="2">P-loop containing nucleoside triphosphate hydrolase protein</fullName>
    </submittedName>
</protein>
<name>A0AAN7H1X9_9PEZI</name>
<dbReference type="PANTHER" id="PTHR23077:SF132">
    <property type="entry name" value="ATP-DEPENDENT ZN PROTEASE"/>
    <property type="match status" value="1"/>
</dbReference>